<evidence type="ECO:0000256" key="1">
    <source>
        <dbReference type="ARBA" id="ARBA00011073"/>
    </source>
</evidence>
<dbReference type="PROSITE" id="PS00136">
    <property type="entry name" value="SUBTILASE_ASP"/>
    <property type="match status" value="1"/>
</dbReference>
<dbReference type="Gene3D" id="3.40.50.200">
    <property type="entry name" value="Peptidase S8/S53 domain"/>
    <property type="match status" value="1"/>
</dbReference>
<dbReference type="InterPro" id="IPR000209">
    <property type="entry name" value="Peptidase_S8/S53_dom"/>
</dbReference>
<keyword evidence="8" id="KW-1185">Reference proteome</keyword>
<evidence type="ECO:0000256" key="2">
    <source>
        <dbReference type="ARBA" id="ARBA00022670"/>
    </source>
</evidence>
<evidence type="ECO:0000256" key="4">
    <source>
        <dbReference type="ARBA" id="ARBA00022825"/>
    </source>
</evidence>
<dbReference type="RefSeq" id="WP_147647606.1">
    <property type="nucleotide sequence ID" value="NZ_CP042806.1"/>
</dbReference>
<proteinExistence type="inferred from homology"/>
<dbReference type="PROSITE" id="PS51892">
    <property type="entry name" value="SUBTILASE"/>
    <property type="match status" value="1"/>
</dbReference>
<dbReference type="EMBL" id="CP042806">
    <property type="protein sequence ID" value="QEE28416.1"/>
    <property type="molecule type" value="Genomic_DNA"/>
</dbReference>
<accession>A0A5B9EED4</accession>
<keyword evidence="2" id="KW-0645">Protease</keyword>
<dbReference type="PRINTS" id="PR00723">
    <property type="entry name" value="SUBTILISIN"/>
</dbReference>
<evidence type="ECO:0000256" key="3">
    <source>
        <dbReference type="ARBA" id="ARBA00022801"/>
    </source>
</evidence>
<dbReference type="Pfam" id="PF00082">
    <property type="entry name" value="Peptidase_S8"/>
    <property type="match status" value="1"/>
</dbReference>
<protein>
    <submittedName>
        <fullName evidence="7">S8 family serine peptidase</fullName>
    </submittedName>
</protein>
<dbReference type="InterPro" id="IPR023827">
    <property type="entry name" value="Peptidase_S8_Asp-AS"/>
</dbReference>
<evidence type="ECO:0000259" key="6">
    <source>
        <dbReference type="Pfam" id="PF00082"/>
    </source>
</evidence>
<name>A0A5B9EED4_9BACT</name>
<comment type="caution">
    <text evidence="5">Lacks conserved residue(s) required for the propagation of feature annotation.</text>
</comment>
<evidence type="ECO:0000256" key="5">
    <source>
        <dbReference type="PROSITE-ProRule" id="PRU01240"/>
    </source>
</evidence>
<dbReference type="OrthoDB" id="184152at2"/>
<dbReference type="Proteomes" id="UP000321820">
    <property type="component" value="Chromosome"/>
</dbReference>
<keyword evidence="3" id="KW-0378">Hydrolase</keyword>
<dbReference type="PANTHER" id="PTHR43806:SF11">
    <property type="entry name" value="CEREVISIN-RELATED"/>
    <property type="match status" value="1"/>
</dbReference>
<evidence type="ECO:0000313" key="7">
    <source>
        <dbReference type="EMBL" id="QEE28416.1"/>
    </source>
</evidence>
<evidence type="ECO:0000313" key="8">
    <source>
        <dbReference type="Proteomes" id="UP000321820"/>
    </source>
</evidence>
<keyword evidence="4" id="KW-0720">Serine protease</keyword>
<dbReference type="InterPro" id="IPR050131">
    <property type="entry name" value="Peptidase_S8_subtilisin-like"/>
</dbReference>
<dbReference type="SUPFAM" id="SSF52743">
    <property type="entry name" value="Subtilisin-like"/>
    <property type="match status" value="1"/>
</dbReference>
<sequence>MSHLRIAVLDSGINPSHPHVGGLTNGVCLTGDGISEDTIDRLGHGTAVAALIHALAPGAAIVPVRIFDRTLSTNLSTLLRALQWCVANGIHVINLSLGTTNESYRDAFAEVVARVADAGAVLVAPYAMGEKLLLPGTLSGVVGVVADSTCNDAACTVKPMTFKKAFGAPPYPRDIPGVPRALNLNGVSFSVARVSAYIARAWSSRKEGEPWERFLEARLDQEPIEVLLRQ</sequence>
<dbReference type="KEGG" id="talb:FTW19_10635"/>
<comment type="similarity">
    <text evidence="1 5">Belongs to the peptidase S8 family.</text>
</comment>
<gene>
    <name evidence="7" type="ORF">FTW19_10635</name>
</gene>
<organism evidence="7 8">
    <name type="scientific">Terriglobus albidus</name>
    <dbReference type="NCBI Taxonomy" id="1592106"/>
    <lineage>
        <taxon>Bacteria</taxon>
        <taxon>Pseudomonadati</taxon>
        <taxon>Acidobacteriota</taxon>
        <taxon>Terriglobia</taxon>
        <taxon>Terriglobales</taxon>
        <taxon>Acidobacteriaceae</taxon>
        <taxon>Terriglobus</taxon>
    </lineage>
</organism>
<dbReference type="GO" id="GO:0006508">
    <property type="term" value="P:proteolysis"/>
    <property type="evidence" value="ECO:0007669"/>
    <property type="project" value="UniProtKB-KW"/>
</dbReference>
<dbReference type="InterPro" id="IPR036852">
    <property type="entry name" value="Peptidase_S8/S53_dom_sf"/>
</dbReference>
<dbReference type="GO" id="GO:0004252">
    <property type="term" value="F:serine-type endopeptidase activity"/>
    <property type="evidence" value="ECO:0007669"/>
    <property type="project" value="InterPro"/>
</dbReference>
<dbReference type="AlphaFoldDB" id="A0A5B9EED4"/>
<feature type="domain" description="Peptidase S8/S53" evidence="6">
    <location>
        <begin position="5"/>
        <end position="123"/>
    </location>
</feature>
<reference evidence="7 8" key="1">
    <citation type="submission" date="2019-08" db="EMBL/GenBank/DDBJ databases">
        <title>Complete genome sequence of Terriglobus albidus strain ORNL.</title>
        <authorList>
            <person name="Podar M."/>
        </authorList>
    </citation>
    <scope>NUCLEOTIDE SEQUENCE [LARGE SCALE GENOMIC DNA]</scope>
    <source>
        <strain evidence="7 8">ORNL</strain>
    </source>
</reference>
<dbReference type="InterPro" id="IPR015500">
    <property type="entry name" value="Peptidase_S8_subtilisin-rel"/>
</dbReference>
<dbReference type="PANTHER" id="PTHR43806">
    <property type="entry name" value="PEPTIDASE S8"/>
    <property type="match status" value="1"/>
</dbReference>